<proteinExistence type="predicted"/>
<sequence>MLRWRFFRRGYSQLNVILHNLIPPSPFHHRTTRKSARRHRFMVDIPPTRTKRFASSFLVRTARELNRLLMGRRAPPRAALPG</sequence>
<protein>
    <submittedName>
        <fullName evidence="1">SFRICE_016534</fullName>
    </submittedName>
</protein>
<dbReference type="AlphaFoldDB" id="A0A2H1WCT6"/>
<reference evidence="1" key="1">
    <citation type="submission" date="2016-07" db="EMBL/GenBank/DDBJ databases">
        <authorList>
            <person name="Bretaudeau A."/>
        </authorList>
    </citation>
    <scope>NUCLEOTIDE SEQUENCE</scope>
    <source>
        <strain evidence="1">Rice</strain>
        <tissue evidence="1">Whole body</tissue>
    </source>
</reference>
<accession>A0A2H1WCT6</accession>
<evidence type="ECO:0000313" key="1">
    <source>
        <dbReference type="EMBL" id="SOQ50878.1"/>
    </source>
</evidence>
<name>A0A2H1WCT6_SPOFR</name>
<gene>
    <name evidence="1" type="ORF">SFRICE_016534</name>
</gene>
<organism evidence="1">
    <name type="scientific">Spodoptera frugiperda</name>
    <name type="common">Fall armyworm</name>
    <dbReference type="NCBI Taxonomy" id="7108"/>
    <lineage>
        <taxon>Eukaryota</taxon>
        <taxon>Metazoa</taxon>
        <taxon>Ecdysozoa</taxon>
        <taxon>Arthropoda</taxon>
        <taxon>Hexapoda</taxon>
        <taxon>Insecta</taxon>
        <taxon>Pterygota</taxon>
        <taxon>Neoptera</taxon>
        <taxon>Endopterygota</taxon>
        <taxon>Lepidoptera</taxon>
        <taxon>Glossata</taxon>
        <taxon>Ditrysia</taxon>
        <taxon>Noctuoidea</taxon>
        <taxon>Noctuidae</taxon>
        <taxon>Amphipyrinae</taxon>
        <taxon>Spodoptera</taxon>
    </lineage>
</organism>
<dbReference type="EMBL" id="ODYU01007803">
    <property type="protein sequence ID" value="SOQ50878.1"/>
    <property type="molecule type" value="Genomic_DNA"/>
</dbReference>